<keyword evidence="4" id="KW-1185">Reference proteome</keyword>
<feature type="compositionally biased region" description="Basic and acidic residues" evidence="2">
    <location>
        <begin position="72"/>
        <end position="83"/>
    </location>
</feature>
<organism evidence="3 4">
    <name type="scientific">Anopheles christyi</name>
    <dbReference type="NCBI Taxonomy" id="43041"/>
    <lineage>
        <taxon>Eukaryota</taxon>
        <taxon>Metazoa</taxon>
        <taxon>Ecdysozoa</taxon>
        <taxon>Arthropoda</taxon>
        <taxon>Hexapoda</taxon>
        <taxon>Insecta</taxon>
        <taxon>Pterygota</taxon>
        <taxon>Neoptera</taxon>
        <taxon>Endopterygota</taxon>
        <taxon>Diptera</taxon>
        <taxon>Nematocera</taxon>
        <taxon>Culicoidea</taxon>
        <taxon>Culicidae</taxon>
        <taxon>Anophelinae</taxon>
        <taxon>Anopheles</taxon>
    </lineage>
</organism>
<dbReference type="VEuPathDB" id="VectorBase:ACHR007923"/>
<feature type="region of interest" description="Disordered" evidence="2">
    <location>
        <begin position="1"/>
        <end position="183"/>
    </location>
</feature>
<evidence type="ECO:0000256" key="2">
    <source>
        <dbReference type="SAM" id="MobiDB-lite"/>
    </source>
</evidence>
<feature type="compositionally biased region" description="Basic and acidic residues" evidence="2">
    <location>
        <begin position="107"/>
        <end position="119"/>
    </location>
</feature>
<reference evidence="3" key="2">
    <citation type="submission" date="2020-05" db="UniProtKB">
        <authorList>
            <consortium name="EnsemblMetazoa"/>
        </authorList>
    </citation>
    <scope>IDENTIFICATION</scope>
    <source>
        <strain evidence="3">ACHKN1017</strain>
    </source>
</reference>
<feature type="compositionally biased region" description="Basic and acidic residues" evidence="2">
    <location>
        <begin position="18"/>
        <end position="51"/>
    </location>
</feature>
<evidence type="ECO:0000313" key="3">
    <source>
        <dbReference type="EnsemblMetazoa" id="ACHR007923-PA"/>
    </source>
</evidence>
<dbReference type="EnsemblMetazoa" id="ACHR007923-RA">
    <property type="protein sequence ID" value="ACHR007923-PA"/>
    <property type="gene ID" value="ACHR007923"/>
</dbReference>
<dbReference type="AlphaFoldDB" id="A0A182KAY6"/>
<name>A0A182KAY6_9DIPT</name>
<keyword evidence="1" id="KW-0175">Coiled coil</keyword>
<evidence type="ECO:0000313" key="4">
    <source>
        <dbReference type="Proteomes" id="UP000075881"/>
    </source>
</evidence>
<protein>
    <submittedName>
        <fullName evidence="3">Uncharacterized protein</fullName>
    </submittedName>
</protein>
<proteinExistence type="predicted"/>
<evidence type="ECO:0000256" key="1">
    <source>
        <dbReference type="SAM" id="Coils"/>
    </source>
</evidence>
<dbReference type="Proteomes" id="UP000075881">
    <property type="component" value="Unassembled WGS sequence"/>
</dbReference>
<feature type="coiled-coil region" evidence="1">
    <location>
        <begin position="349"/>
        <end position="383"/>
    </location>
</feature>
<feature type="compositionally biased region" description="Pro residues" evidence="2">
    <location>
        <begin position="140"/>
        <end position="155"/>
    </location>
</feature>
<dbReference type="PANTHER" id="PTHR34707:SF1">
    <property type="entry name" value="VIMENTIN-TYPE INTERMEDIATE FILAMENT-ASSOCIATED COILED-COIL PROTEIN"/>
    <property type="match status" value="1"/>
</dbReference>
<sequence>MENNEQKLNSTAGSVKSIHQEGTHPEKVAINEESKCDLEPHCSENVKEPNVRQKRKKVSQKLDAPVTSDGKQALDHRSVDKETIVSSQPAPSSEALGNLSKANGKRLKLDLKNHQEQQRADPTSPLGLLHEDKVIVRSKPPIPPKPDVRTIPPPSQGQQRVSISPTATPQTKGKKQQVTEAHNAHTVQKVLAQNEQMRLELSELRTSLAAERNAVRVLRAQNESDLRKTKSECKKLQEALQHQKRHSQAQCPSVSVGGGTPARRTHRGGSGEHEPTSGWSSESRGQQQHHHQQQCCLEVLKLNQEISALRETNRFLEEKYQISSEAERQKASDIRVQRDLHELRLTQLSKSARNEIQRMLEELKSKDRSIAQLKKELQAALAAQAGAVVGGCRKERKAAKNSAQQSHEVSDLW</sequence>
<feature type="compositionally biased region" description="Polar residues" evidence="2">
    <location>
        <begin position="156"/>
        <end position="180"/>
    </location>
</feature>
<feature type="compositionally biased region" description="Polar residues" evidence="2">
    <location>
        <begin position="1"/>
        <end position="14"/>
    </location>
</feature>
<dbReference type="PANTHER" id="PTHR34707">
    <property type="entry name" value="VIMENTIN-TYPE INTERMEDIATE FILAMENT-ASSOCIATED COILED-COIL PROTEIN"/>
    <property type="match status" value="1"/>
</dbReference>
<feature type="region of interest" description="Disordered" evidence="2">
    <location>
        <begin position="393"/>
        <end position="413"/>
    </location>
</feature>
<dbReference type="STRING" id="43041.A0A182KAY6"/>
<accession>A0A182KAY6</accession>
<feature type="region of interest" description="Disordered" evidence="2">
    <location>
        <begin position="234"/>
        <end position="290"/>
    </location>
</feature>
<reference evidence="4" key="1">
    <citation type="submission" date="2013-03" db="EMBL/GenBank/DDBJ databases">
        <title>The Genome Sequence of Anopheles christyi ACHKN1017.</title>
        <authorList>
            <consortium name="The Broad Institute Genomics Platform"/>
            <person name="Neafsey D.E."/>
            <person name="Besansky N."/>
            <person name="Walker B."/>
            <person name="Young S.K."/>
            <person name="Zeng Q."/>
            <person name="Gargeya S."/>
            <person name="Fitzgerald M."/>
            <person name="Haas B."/>
            <person name="Abouelleil A."/>
            <person name="Allen A.W."/>
            <person name="Alvarado L."/>
            <person name="Arachchi H.M."/>
            <person name="Berlin A.M."/>
            <person name="Chapman S.B."/>
            <person name="Gainer-Dewar J."/>
            <person name="Goldberg J."/>
            <person name="Griggs A."/>
            <person name="Gujja S."/>
            <person name="Hansen M."/>
            <person name="Howarth C."/>
            <person name="Imamovic A."/>
            <person name="Ireland A."/>
            <person name="Larimer J."/>
            <person name="McCowan C."/>
            <person name="Murphy C."/>
            <person name="Pearson M."/>
            <person name="Poon T.W."/>
            <person name="Priest M."/>
            <person name="Roberts A."/>
            <person name="Saif S."/>
            <person name="Shea T."/>
            <person name="Sisk P."/>
            <person name="Sykes S."/>
            <person name="Wortman J."/>
            <person name="Nusbaum C."/>
            <person name="Birren B."/>
        </authorList>
    </citation>
    <scope>NUCLEOTIDE SEQUENCE [LARGE SCALE GENOMIC DNA]</scope>
    <source>
        <strain evidence="4">ACHKN1017</strain>
    </source>
</reference>
<dbReference type="GO" id="GO:0045098">
    <property type="term" value="C:type III intermediate filament"/>
    <property type="evidence" value="ECO:0007669"/>
    <property type="project" value="TreeGrafter"/>
</dbReference>